<dbReference type="AlphaFoldDB" id="A2FW90"/>
<dbReference type="InParanoid" id="A2FW90"/>
<dbReference type="RefSeq" id="XP_001303753.1">
    <property type="nucleotide sequence ID" value="XM_001303752.1"/>
</dbReference>
<evidence type="ECO:0000313" key="2">
    <source>
        <dbReference type="Proteomes" id="UP000001542"/>
    </source>
</evidence>
<dbReference type="OrthoDB" id="10470562at2759"/>
<name>A2FW90_TRIV3</name>
<reference evidence="1" key="1">
    <citation type="submission" date="2006-10" db="EMBL/GenBank/DDBJ databases">
        <authorList>
            <person name="Amadeo P."/>
            <person name="Zhao Q."/>
            <person name="Wortman J."/>
            <person name="Fraser-Liggett C."/>
            <person name="Carlton J."/>
        </authorList>
    </citation>
    <scope>NUCLEOTIDE SEQUENCE</scope>
    <source>
        <strain evidence="1">G3</strain>
    </source>
</reference>
<keyword evidence="2" id="KW-1185">Reference proteome</keyword>
<sequence>MQYIDFKEILKERFKACIYVYVEPGIEKLYPNLIPNFKNTWKKIENLGTYPFNYRLVYMEPDVTSDEMKTTINDLSFVISDPSAVTDPPELPWFRYWVKLFFDRDKLPPFLFLDIPVCIIYLSTVNQRLQIQFPQWAANYTTNIMQCNIVVNPQLQKSNTFYQCNDDTAGALYDHILNITHFKAPQVLRDMKESITKYVDENWHGFSNSFRRLLGFGGKVSREQLIITLKQLGDVCLSMQDFDSASKYYQQLYQELIESDPKVEDSLLITMAVTSLLSTDELNLRDFFLTLYKNGTPTFQFYQSMFIMCYYCATHNDLMISWKILMRIVKSIIRSDNPFKDVAYPLLFEAAYFSQKTMKGIIVLYRTANSYMKMNLRQNEKICLWRIYHKIKGTGWPNLEEFILMRIAATDDVPFELQNVLQNRNINFINDLVTFLKKLELEQSVPIGSLSVHNLCVQPTGFPMSPPPLGISSETWNHLRKKLFPVVAQSSTDKFVASAWGSDALESISIGVGEYAKISFVLQPNNKNSCNASNLSLLVEGDASAESEIIENVDIQKSTSIKMKLKPTKSGVIIVRGVTFLWNGVAPVFAAFNEPLKFDSIKEPPLVEISSSASRKDTFPNHPVFIKLKTITKVGRLTSLHVVTHSSSDIEMIEPQEMKGNRYSLDSQAPETESEYKVCVNAVGKFTVDFLVSYTSENHVVRFAHCKQEIICNEFPPLKAISGNDTILLRSDVKIEEMHSNAFELQRSGDIVKILNPKSIEKKAHSELAVKRTISGIETNNSVKIPDLFARFYVHSEISTQVYPFYVDMTLEIVSPHNTTHNVHLKQPNERNFFFIGKTHFSFDGMSNKVDLKILVIRPFTADIGELLNVDGISRFHKILSVK</sequence>
<evidence type="ECO:0000313" key="1">
    <source>
        <dbReference type="EMBL" id="EAX90823.1"/>
    </source>
</evidence>
<dbReference type="VEuPathDB" id="TrichDB:TVAG_455510"/>
<reference evidence="1" key="2">
    <citation type="journal article" date="2007" name="Science">
        <title>Draft genome sequence of the sexually transmitted pathogen Trichomonas vaginalis.</title>
        <authorList>
            <person name="Carlton J.M."/>
            <person name="Hirt R.P."/>
            <person name="Silva J.C."/>
            <person name="Delcher A.L."/>
            <person name="Schatz M."/>
            <person name="Zhao Q."/>
            <person name="Wortman J.R."/>
            <person name="Bidwell S.L."/>
            <person name="Alsmark U.C.M."/>
            <person name="Besteiro S."/>
            <person name="Sicheritz-Ponten T."/>
            <person name="Noel C.J."/>
            <person name="Dacks J.B."/>
            <person name="Foster P.G."/>
            <person name="Simillion C."/>
            <person name="Van de Peer Y."/>
            <person name="Miranda-Saavedra D."/>
            <person name="Barton G.J."/>
            <person name="Westrop G.D."/>
            <person name="Mueller S."/>
            <person name="Dessi D."/>
            <person name="Fiori P.L."/>
            <person name="Ren Q."/>
            <person name="Paulsen I."/>
            <person name="Zhang H."/>
            <person name="Bastida-Corcuera F.D."/>
            <person name="Simoes-Barbosa A."/>
            <person name="Brown M.T."/>
            <person name="Hayes R.D."/>
            <person name="Mukherjee M."/>
            <person name="Okumura C.Y."/>
            <person name="Schneider R."/>
            <person name="Smith A.J."/>
            <person name="Vanacova S."/>
            <person name="Villalvazo M."/>
            <person name="Haas B.J."/>
            <person name="Pertea M."/>
            <person name="Feldblyum T.V."/>
            <person name="Utterback T.R."/>
            <person name="Shu C.L."/>
            <person name="Osoegawa K."/>
            <person name="de Jong P.J."/>
            <person name="Hrdy I."/>
            <person name="Horvathova L."/>
            <person name="Zubacova Z."/>
            <person name="Dolezal P."/>
            <person name="Malik S.B."/>
            <person name="Logsdon J.M. Jr."/>
            <person name="Henze K."/>
            <person name="Gupta A."/>
            <person name="Wang C.C."/>
            <person name="Dunne R.L."/>
            <person name="Upcroft J.A."/>
            <person name="Upcroft P."/>
            <person name="White O."/>
            <person name="Salzberg S.L."/>
            <person name="Tang P."/>
            <person name="Chiu C.-H."/>
            <person name="Lee Y.-S."/>
            <person name="Embley T.M."/>
            <person name="Coombs G.H."/>
            <person name="Mottram J.C."/>
            <person name="Tachezy J."/>
            <person name="Fraser-Liggett C.M."/>
            <person name="Johnson P.J."/>
        </authorList>
    </citation>
    <scope>NUCLEOTIDE SEQUENCE [LARGE SCALE GENOMIC DNA]</scope>
    <source>
        <strain evidence="1">G3</strain>
    </source>
</reference>
<protein>
    <submittedName>
        <fullName evidence="1">Uncharacterized protein</fullName>
    </submittedName>
</protein>
<dbReference type="EMBL" id="DS114080">
    <property type="protein sequence ID" value="EAX90823.1"/>
    <property type="molecule type" value="Genomic_DNA"/>
</dbReference>
<accession>A2FW90</accession>
<organism evidence="1 2">
    <name type="scientific">Trichomonas vaginalis (strain ATCC PRA-98 / G3)</name>
    <dbReference type="NCBI Taxonomy" id="412133"/>
    <lineage>
        <taxon>Eukaryota</taxon>
        <taxon>Metamonada</taxon>
        <taxon>Parabasalia</taxon>
        <taxon>Trichomonadida</taxon>
        <taxon>Trichomonadidae</taxon>
        <taxon>Trichomonas</taxon>
    </lineage>
</organism>
<dbReference type="Proteomes" id="UP000001542">
    <property type="component" value="Unassembled WGS sequence"/>
</dbReference>
<dbReference type="KEGG" id="tva:4748514"/>
<proteinExistence type="predicted"/>
<dbReference type="VEuPathDB" id="TrichDB:TVAGG3_0538000"/>
<gene>
    <name evidence="1" type="ORF">TVAG_455510</name>
</gene>